<reference evidence="1" key="1">
    <citation type="submission" date="2025-08" db="UniProtKB">
        <authorList>
            <consortium name="Ensembl"/>
        </authorList>
    </citation>
    <scope>IDENTIFICATION</scope>
</reference>
<sequence>TSAYLLKLLIIMSFIDNRGKMKIVEEPNTFGLNNQLLSQNSRLQAKISPSPVSGPPHLHRLAGKCFNYIEATSVTSAQL</sequence>
<evidence type="ECO:0000313" key="1">
    <source>
        <dbReference type="Ensembl" id="ENSCCRP00020009853.1"/>
    </source>
</evidence>
<dbReference type="Proteomes" id="UP000694701">
    <property type="component" value="Unplaced"/>
</dbReference>
<proteinExistence type="predicted"/>
<dbReference type="AlphaFoldDB" id="A0A8C2CBD3"/>
<dbReference type="Ensembl" id="ENSCCRT00020010954.1">
    <property type="protein sequence ID" value="ENSCCRP00020009853.1"/>
    <property type="gene ID" value="ENSCCRG00020005068.1"/>
</dbReference>
<organism evidence="1 2">
    <name type="scientific">Cyprinus carpio</name>
    <name type="common">Common carp</name>
    <dbReference type="NCBI Taxonomy" id="7962"/>
    <lineage>
        <taxon>Eukaryota</taxon>
        <taxon>Metazoa</taxon>
        <taxon>Chordata</taxon>
        <taxon>Craniata</taxon>
        <taxon>Vertebrata</taxon>
        <taxon>Euteleostomi</taxon>
        <taxon>Actinopterygii</taxon>
        <taxon>Neopterygii</taxon>
        <taxon>Teleostei</taxon>
        <taxon>Ostariophysi</taxon>
        <taxon>Cypriniformes</taxon>
        <taxon>Cyprinidae</taxon>
        <taxon>Cyprininae</taxon>
        <taxon>Cyprinus</taxon>
    </lineage>
</organism>
<evidence type="ECO:0000313" key="2">
    <source>
        <dbReference type="Proteomes" id="UP000694701"/>
    </source>
</evidence>
<name>A0A8C2CBD3_CYPCA</name>
<accession>A0A8C2CBD3</accession>
<protein>
    <submittedName>
        <fullName evidence="1">Uncharacterized protein</fullName>
    </submittedName>
</protein>